<evidence type="ECO:0000313" key="11">
    <source>
        <dbReference type="Proteomes" id="UP000045039"/>
    </source>
</evidence>
<accession>A0A069Q033</accession>
<keyword evidence="2" id="KW-0238">DNA-binding</keyword>
<dbReference type="EMBL" id="CP136986">
    <property type="protein sequence ID" value="WOS75162.1"/>
    <property type="molecule type" value="Genomic_DNA"/>
</dbReference>
<evidence type="ECO:0000256" key="1">
    <source>
        <dbReference type="ARBA" id="ARBA00023015"/>
    </source>
</evidence>
<dbReference type="GO" id="GO:0006355">
    <property type="term" value="P:regulation of DNA-templated transcription"/>
    <property type="evidence" value="ECO:0007669"/>
    <property type="project" value="InterPro"/>
</dbReference>
<dbReference type="Gene3D" id="1.25.40.10">
    <property type="entry name" value="Tetratricopeptide repeat domain"/>
    <property type="match status" value="1"/>
</dbReference>
<evidence type="ECO:0000313" key="6">
    <source>
        <dbReference type="EMBL" id="MUI33515.1"/>
    </source>
</evidence>
<dbReference type="GO" id="GO:0004674">
    <property type="term" value="F:protein serine/threonine kinase activity"/>
    <property type="evidence" value="ECO:0007669"/>
    <property type="project" value="UniProtKB-EC"/>
</dbReference>
<sequence>MGHRDGVPASTIPLLQTKLFPPGAGGLPLLPRQALIDRLYEARGRRAMVLSAPAGFGKSTILCQLRLRLLEQGAAVAWLSCDETDSEPQRLIQYLLASIQRVVPAFGGNTANLLGTDVAVPLEGILDAFLADLRRLEGPLYLFLDDFHRIRHAALPHGVRYLIENLPDHVRVVASTRFRPRFLVDEPTLKPWTFCLSAEDLRLSREESDAFLLDLKGLELGERELKLLFKRTEGWITALHLAALALSRNTDREGFLRGLSGTERNIADYLAEDVLASLPADLQLFLDQTSVLDEFNAELCNALTGRRDGLDMLMRLQNEQLFVIALDDQREWFRYHHLFAEFLQGRLSRHADPTPLLHAAARWCEGRDLADRAIKYALRARDYLFAAELLERQGARLIAGNRVYGILGMLNGIPAEVIREHPVFQIFYAWQLAFEQRFAEAEALIEEVSHRLLQGRGKVMHFGLGELLAAAQVLKALVLLYQDKLEACLKVARHWLSMVPSNQPVFRASLLCVQASAHALLGDYAEAAGAIGSAREDLKVADSEYLQVVTSLIESLICKESGDLERGRAIAESARNRVEQVFGRRSRVGGPLSLAYADLLYEQDRHAGVLAELPLATVWRDVATPVELLSRGQLVMAKARFFSGAAEQGLAQLDEWLSGLLSPGYERVYAHAMSCKVQFLLWLRRPNEAERVCLQLERHLAGLSGERHADAQTALVLAEARLALSERHAERAQSKLESCLAGYSSAYQRDRRLRLSLLLSVAYWQKGNSEKAIGLFLATLEEAWNLGYRRLFQDDALWLLPMWESWREAEPKRAAAWQGLADLLREQCRKLSVDPESFDENQDVSHREREILRLVAAGLSNRDIAQAVHLSEATIKWHLHNLFAKLGVKSRTQAVLKGKSLGLLSEA</sequence>
<gene>
    <name evidence="5" type="primary">pknK_3</name>
    <name evidence="8" type="ORF">CAZ10_29900</name>
    <name evidence="6" type="ORF">GNQ48_00750</name>
    <name evidence="7" type="ORF">GUL26_20430</name>
    <name evidence="9" type="ORF">IPC1295_05560</name>
    <name evidence="10" type="ORF">L4V69_21930</name>
    <name evidence="5" type="ORF">PAERUG_P19_London_7_VIM_2_05_10_03166</name>
</gene>
<dbReference type="EMBL" id="NFFZ01000022">
    <property type="protein sequence ID" value="OTI56329.1"/>
    <property type="molecule type" value="Genomic_DNA"/>
</dbReference>
<dbReference type="AlphaFoldDB" id="A0A069Q033"/>
<organism evidence="5 11">
    <name type="scientific">Pseudomonas aeruginosa</name>
    <dbReference type="NCBI Taxonomy" id="287"/>
    <lineage>
        <taxon>Bacteria</taxon>
        <taxon>Pseudomonadati</taxon>
        <taxon>Pseudomonadota</taxon>
        <taxon>Gammaproteobacteria</taxon>
        <taxon>Pseudomonadales</taxon>
        <taxon>Pseudomonadaceae</taxon>
        <taxon>Pseudomonas</taxon>
    </lineage>
</organism>
<dbReference type="EC" id="2.7.11.1" evidence="5"/>
<dbReference type="Proteomes" id="UP000284767">
    <property type="component" value="Unassembled WGS sequence"/>
</dbReference>
<evidence type="ECO:0000313" key="14">
    <source>
        <dbReference type="Proteomes" id="UP000433532"/>
    </source>
</evidence>
<dbReference type="InterPro" id="IPR016032">
    <property type="entry name" value="Sig_transdc_resp-reg_C-effctor"/>
</dbReference>
<reference evidence="5" key="1">
    <citation type="submission" date="2015-06" db="EMBL/GenBank/DDBJ databases">
        <authorList>
            <person name="Radhakrishnan R."/>
            <person name="Underwood A."/>
            <person name="Al-Shahib A."/>
        </authorList>
    </citation>
    <scope>NUCLEOTIDE SEQUENCE</scope>
    <source>
        <strain evidence="5">P19_London_7_VIM_2_05_10</strain>
    </source>
</reference>
<evidence type="ECO:0000256" key="2">
    <source>
        <dbReference type="ARBA" id="ARBA00023125"/>
    </source>
</evidence>
<dbReference type="InterPro" id="IPR041617">
    <property type="entry name" value="TPR_MalT"/>
</dbReference>
<dbReference type="Proteomes" id="UP000433532">
    <property type="component" value="Unassembled WGS sequence"/>
</dbReference>
<dbReference type="PANTHER" id="PTHR43214">
    <property type="entry name" value="TWO-COMPONENT RESPONSE REGULATOR"/>
    <property type="match status" value="1"/>
</dbReference>
<dbReference type="EMBL" id="CVVU01000202">
    <property type="protein sequence ID" value="CRP01755.1"/>
    <property type="molecule type" value="Genomic_DNA"/>
</dbReference>
<feature type="domain" description="HTH luxR-type" evidence="4">
    <location>
        <begin position="837"/>
        <end position="902"/>
    </location>
</feature>
<dbReference type="SUPFAM" id="SSF46894">
    <property type="entry name" value="C-terminal effector domain of the bipartite response regulators"/>
    <property type="match status" value="1"/>
</dbReference>
<dbReference type="EMBL" id="WOAD01000001">
    <property type="protein sequence ID" value="MUI33515.1"/>
    <property type="molecule type" value="Genomic_DNA"/>
</dbReference>
<dbReference type="KEGG" id="paeb:NCGM1900_4805"/>
<dbReference type="SMART" id="SM00421">
    <property type="entry name" value="HTH_LUXR"/>
    <property type="match status" value="1"/>
</dbReference>
<evidence type="ECO:0000313" key="8">
    <source>
        <dbReference type="EMBL" id="OTI56329.1"/>
    </source>
</evidence>
<dbReference type="PANTHER" id="PTHR43214:SF41">
    <property type="entry name" value="NITRATE_NITRITE RESPONSE REGULATOR PROTEIN NARP"/>
    <property type="match status" value="1"/>
</dbReference>
<dbReference type="PROSITE" id="PS50043">
    <property type="entry name" value="HTH_LUXR_2"/>
    <property type="match status" value="1"/>
</dbReference>
<dbReference type="Proteomes" id="UP001297540">
    <property type="component" value="Chromosome"/>
</dbReference>
<dbReference type="InterPro" id="IPR000792">
    <property type="entry name" value="Tscrpt_reg_LuxR_C"/>
</dbReference>
<dbReference type="EMBL" id="NSNE01000002">
    <property type="protein sequence ID" value="RPM21733.1"/>
    <property type="molecule type" value="Genomic_DNA"/>
</dbReference>
<dbReference type="Pfam" id="PF00196">
    <property type="entry name" value="GerE"/>
    <property type="match status" value="1"/>
</dbReference>
<dbReference type="Pfam" id="PF25873">
    <property type="entry name" value="WHD_MalT"/>
    <property type="match status" value="1"/>
</dbReference>
<proteinExistence type="predicted"/>
<reference evidence="10" key="8">
    <citation type="submission" date="2023-06" db="EMBL/GenBank/DDBJ databases">
        <authorList>
            <consortium name="Clinical and Environmental Microbiology Branch: Whole genome sequencing antimicrobial resistance pathogens in the healthcare setting"/>
        </authorList>
    </citation>
    <scope>NUCLEOTIDE SEQUENCE</scope>
    <source>
        <strain evidence="10">2021CK-01020</strain>
    </source>
</reference>
<dbReference type="Pfam" id="PF13191">
    <property type="entry name" value="AAA_16"/>
    <property type="match status" value="1"/>
</dbReference>
<dbReference type="EMBL" id="WXZT01000014">
    <property type="protein sequence ID" value="MZZ14616.1"/>
    <property type="molecule type" value="Genomic_DNA"/>
</dbReference>
<reference evidence="8 12" key="3">
    <citation type="submission" date="2017-05" db="EMBL/GenBank/DDBJ databases">
        <authorList>
            <person name="Song R."/>
            <person name="Chenine A.L."/>
            <person name="Ruprecht R.M."/>
        </authorList>
    </citation>
    <scope>NUCLEOTIDE SEQUENCE [LARGE SCALE GENOMIC DNA]</scope>
    <source>
        <strain evidence="8 12">S567_C10_BS</strain>
    </source>
</reference>
<reference evidence="9 13" key="4">
    <citation type="submission" date="2017-08" db="EMBL/GenBank/DDBJ databases">
        <authorList>
            <person name="Feschi L."/>
            <person name="Jeukens J."/>
            <person name="Emond-Rheault J.-G."/>
            <person name="Kukavica-Ibrulj I."/>
            <person name="Boyle B."/>
            <person name="Levesque R.C."/>
        </authorList>
    </citation>
    <scope>NUCLEOTIDE SEQUENCE [LARGE SCALE GENOMIC DNA]</scope>
    <source>
        <strain evidence="9 13">PA-W36</strain>
    </source>
</reference>
<accession>A0A1S1C374</accession>
<dbReference type="PRINTS" id="PR00038">
    <property type="entry name" value="HTHLUXR"/>
</dbReference>
<dbReference type="Gene3D" id="1.10.10.10">
    <property type="entry name" value="Winged helix-like DNA-binding domain superfamily/Winged helix DNA-binding domain"/>
    <property type="match status" value="1"/>
</dbReference>
<protein>
    <submittedName>
        <fullName evidence="6">AAA family ATPase</fullName>
    </submittedName>
    <submittedName>
        <fullName evidence="10">Helix-turn-helix transcriptional regulator</fullName>
    </submittedName>
    <submittedName>
        <fullName evidence="8">LuxR family transcriptional regulator</fullName>
    </submittedName>
    <submittedName>
        <fullName evidence="5">Serine/threonine-protein kinase PknK</fullName>
        <ecNumber evidence="5">2.7.11.1</ecNumber>
    </submittedName>
</protein>
<dbReference type="SUPFAM" id="SSF52540">
    <property type="entry name" value="P-loop containing nucleoside triphosphate hydrolases"/>
    <property type="match status" value="1"/>
</dbReference>
<dbReference type="Pfam" id="PF17874">
    <property type="entry name" value="TPR_MalT"/>
    <property type="match status" value="1"/>
</dbReference>
<evidence type="ECO:0000313" key="13">
    <source>
        <dbReference type="Proteomes" id="UP000284767"/>
    </source>
</evidence>
<dbReference type="CDD" id="cd06170">
    <property type="entry name" value="LuxR_C_like"/>
    <property type="match status" value="1"/>
</dbReference>
<evidence type="ECO:0000313" key="12">
    <source>
        <dbReference type="Proteomes" id="UP000194857"/>
    </source>
</evidence>
<keyword evidence="1" id="KW-0805">Transcription regulation</keyword>
<dbReference type="PROSITE" id="PS00622">
    <property type="entry name" value="HTH_LUXR_1"/>
    <property type="match status" value="1"/>
</dbReference>
<evidence type="ECO:0000313" key="10">
    <source>
        <dbReference type="EMBL" id="WOS75162.1"/>
    </source>
</evidence>
<dbReference type="Proteomes" id="UP000194857">
    <property type="component" value="Unassembled WGS sequence"/>
</dbReference>
<evidence type="ECO:0000313" key="9">
    <source>
        <dbReference type="EMBL" id="RPM21733.1"/>
    </source>
</evidence>
<evidence type="ECO:0000313" key="7">
    <source>
        <dbReference type="EMBL" id="MZZ14616.1"/>
    </source>
</evidence>
<dbReference type="RefSeq" id="WP_003087788.1">
    <property type="nucleotide sequence ID" value="NZ_AP014622.1"/>
</dbReference>
<reference evidence="6 14" key="6">
    <citation type="submission" date="2019-11" db="EMBL/GenBank/DDBJ databases">
        <title>Genomes of ocular Pseudomonas aeruginosa isolates.</title>
        <authorList>
            <person name="Khan M."/>
            <person name="Rice S.A."/>
            <person name="Willcox M.D.P."/>
            <person name="Stapleton F."/>
        </authorList>
    </citation>
    <scope>NUCLEOTIDE SEQUENCE [LARGE SCALE GENOMIC DNA]</scope>
    <source>
        <strain evidence="6 14">PA221</strain>
    </source>
</reference>
<reference evidence="11" key="2">
    <citation type="submission" date="2015-06" db="EMBL/GenBank/DDBJ databases">
        <authorList>
            <person name="Radhakrishnan Rajesh"/>
            <person name="Underwood Anthony"/>
            <person name="Al-Shahib Ali"/>
        </authorList>
    </citation>
    <scope>NUCLEOTIDE SEQUENCE [LARGE SCALE GENOMIC DNA]</scope>
    <source>
        <strain evidence="11">P19_London_7_VIM_2_05_10</strain>
    </source>
</reference>
<name>A0A069Q033_PSEAI</name>
<evidence type="ECO:0000256" key="3">
    <source>
        <dbReference type="ARBA" id="ARBA00023163"/>
    </source>
</evidence>
<dbReference type="InterPro" id="IPR011990">
    <property type="entry name" value="TPR-like_helical_dom_sf"/>
</dbReference>
<dbReference type="InterPro" id="IPR039420">
    <property type="entry name" value="WalR-like"/>
</dbReference>
<dbReference type="GO" id="GO:0003677">
    <property type="term" value="F:DNA binding"/>
    <property type="evidence" value="ECO:0007669"/>
    <property type="project" value="UniProtKB-KW"/>
</dbReference>
<dbReference type="Proteomes" id="UP000644192">
    <property type="component" value="Unassembled WGS sequence"/>
</dbReference>
<reference evidence="9 13" key="5">
    <citation type="submission" date="2019-01" db="EMBL/GenBank/DDBJ databases">
        <title>The Pseudomonas aeruginosa pan-genome provides new insights on its population structure, horizontal gene transfer and pathogenicity.</title>
        <authorList>
            <person name="Freschi L."/>
            <person name="Vincent A.T."/>
            <person name="Jeukens J."/>
            <person name="Emond-Rheault J.-G."/>
            <person name="Kukavica-Ibrulj I."/>
            <person name="Dupont M.-J."/>
            <person name="Charette S.J."/>
            <person name="Boyle B."/>
            <person name="Levesque R.C."/>
        </authorList>
    </citation>
    <scope>NUCLEOTIDE SEQUENCE [LARGE SCALE GENOMIC DNA]</scope>
    <source>
        <strain evidence="9 13">PA-W36</strain>
    </source>
</reference>
<dbReference type="Gene3D" id="3.40.50.300">
    <property type="entry name" value="P-loop containing nucleotide triphosphate hydrolases"/>
    <property type="match status" value="1"/>
</dbReference>
<reference evidence="7" key="7">
    <citation type="submission" date="2020-01" db="EMBL/GenBank/DDBJ databases">
        <title>Bacteria Cultured from War Wounds Associated with the Conflict in Eastern Ukraine.</title>
        <authorList>
            <person name="Snesrud E."/>
            <person name="Galac M.R."/>
            <person name="Mc Gann P."/>
            <person name="Valentine K."/>
            <person name="Viacheslav K."/>
        </authorList>
    </citation>
    <scope>NUCLEOTIDE SEQUENCE</scope>
    <source>
        <strain evidence="7">VNMU148</strain>
    </source>
</reference>
<reference evidence="10" key="9">
    <citation type="submission" date="2023-10" db="EMBL/GenBank/DDBJ databases">
        <title>Pathogen: clinical or host-associated sample.</title>
        <authorList>
            <person name="Hergert J."/>
            <person name="Casey R."/>
            <person name="Wagner J."/>
            <person name="Young E.L."/>
            <person name="Oakeson K.F."/>
        </authorList>
    </citation>
    <scope>NUCLEOTIDE SEQUENCE</scope>
    <source>
        <strain evidence="10">2021CK-01020</strain>
    </source>
</reference>
<evidence type="ECO:0000313" key="5">
    <source>
        <dbReference type="EMBL" id="CRP01755.1"/>
    </source>
</evidence>
<evidence type="ECO:0000259" key="4">
    <source>
        <dbReference type="PROSITE" id="PS50043"/>
    </source>
</evidence>
<dbReference type="InterPro" id="IPR041664">
    <property type="entry name" value="AAA_16"/>
</dbReference>
<keyword evidence="5" id="KW-0808">Transferase</keyword>
<dbReference type="InterPro" id="IPR027417">
    <property type="entry name" value="P-loop_NTPase"/>
</dbReference>
<dbReference type="Proteomes" id="UP000045039">
    <property type="component" value="Unassembled WGS sequence"/>
</dbReference>
<keyword evidence="5" id="KW-0418">Kinase</keyword>
<dbReference type="InterPro" id="IPR036388">
    <property type="entry name" value="WH-like_DNA-bd_sf"/>
</dbReference>
<dbReference type="InterPro" id="IPR059106">
    <property type="entry name" value="WHD_MalT"/>
</dbReference>
<keyword evidence="3" id="KW-0804">Transcription</keyword>